<organism evidence="2 3">
    <name type="scientific">Steinernema carpocapsae</name>
    <name type="common">Entomopathogenic nematode</name>
    <dbReference type="NCBI Taxonomy" id="34508"/>
    <lineage>
        <taxon>Eukaryota</taxon>
        <taxon>Metazoa</taxon>
        <taxon>Ecdysozoa</taxon>
        <taxon>Nematoda</taxon>
        <taxon>Chromadorea</taxon>
        <taxon>Rhabditida</taxon>
        <taxon>Tylenchina</taxon>
        <taxon>Panagrolaimomorpha</taxon>
        <taxon>Strongyloidoidea</taxon>
        <taxon>Steinernematidae</taxon>
        <taxon>Steinernema</taxon>
    </lineage>
</organism>
<feature type="region of interest" description="Disordered" evidence="1">
    <location>
        <begin position="26"/>
        <end position="45"/>
    </location>
</feature>
<dbReference type="Proteomes" id="UP000298663">
    <property type="component" value="Unassembled WGS sequence"/>
</dbReference>
<keyword evidence="3" id="KW-1185">Reference proteome</keyword>
<evidence type="ECO:0000256" key="1">
    <source>
        <dbReference type="SAM" id="MobiDB-lite"/>
    </source>
</evidence>
<evidence type="ECO:0000313" key="3">
    <source>
        <dbReference type="Proteomes" id="UP000298663"/>
    </source>
</evidence>
<evidence type="ECO:0000313" key="2">
    <source>
        <dbReference type="EMBL" id="TKR69581.1"/>
    </source>
</evidence>
<comment type="caution">
    <text evidence="2">The sequence shown here is derived from an EMBL/GenBank/DDBJ whole genome shotgun (WGS) entry which is preliminary data.</text>
</comment>
<dbReference type="AlphaFoldDB" id="A0A4U5MJP4"/>
<sequence length="81" mass="9235">MLDRVQTSFNIAAFILHRVSRAPLTASRKPGVSSGYNDKEQRVGSHPDRQCSLAWFIRQHYSNTAHVIAWTIRLNRKEEGG</sequence>
<protein>
    <submittedName>
        <fullName evidence="2">Uncharacterized protein</fullName>
    </submittedName>
</protein>
<accession>A0A4U5MJP4</accession>
<reference evidence="2 3" key="1">
    <citation type="journal article" date="2015" name="Genome Biol.">
        <title>Comparative genomics of Steinernema reveals deeply conserved gene regulatory networks.</title>
        <authorList>
            <person name="Dillman A.R."/>
            <person name="Macchietto M."/>
            <person name="Porter C.F."/>
            <person name="Rogers A."/>
            <person name="Williams B."/>
            <person name="Antoshechkin I."/>
            <person name="Lee M.M."/>
            <person name="Goodwin Z."/>
            <person name="Lu X."/>
            <person name="Lewis E.E."/>
            <person name="Goodrich-Blair H."/>
            <person name="Stock S.P."/>
            <person name="Adams B.J."/>
            <person name="Sternberg P.W."/>
            <person name="Mortazavi A."/>
        </authorList>
    </citation>
    <scope>NUCLEOTIDE SEQUENCE [LARGE SCALE GENOMIC DNA]</scope>
    <source>
        <strain evidence="2 3">ALL</strain>
    </source>
</reference>
<dbReference type="EMBL" id="AZBU02000007">
    <property type="protein sequence ID" value="TKR69581.1"/>
    <property type="molecule type" value="Genomic_DNA"/>
</dbReference>
<reference evidence="2 3" key="2">
    <citation type="journal article" date="2019" name="G3 (Bethesda)">
        <title>Hybrid Assembly of the Genome of the Entomopathogenic Nematode Steinernema carpocapsae Identifies the X-Chromosome.</title>
        <authorList>
            <person name="Serra L."/>
            <person name="Macchietto M."/>
            <person name="Macias-Munoz A."/>
            <person name="McGill C.J."/>
            <person name="Rodriguez I.M."/>
            <person name="Rodriguez B."/>
            <person name="Murad R."/>
            <person name="Mortazavi A."/>
        </authorList>
    </citation>
    <scope>NUCLEOTIDE SEQUENCE [LARGE SCALE GENOMIC DNA]</scope>
    <source>
        <strain evidence="2 3">ALL</strain>
    </source>
</reference>
<proteinExistence type="predicted"/>
<gene>
    <name evidence="2" type="ORF">L596_021721</name>
</gene>
<name>A0A4U5MJP4_STECR</name>